<evidence type="ECO:0000313" key="3">
    <source>
        <dbReference type="Proteomes" id="UP000192257"/>
    </source>
</evidence>
<comment type="caution">
    <text evidence="2">The sequence shown here is derived from an EMBL/GenBank/DDBJ whole genome shotgun (WGS) entry which is preliminary data.</text>
</comment>
<dbReference type="GeneID" id="39989639"/>
<dbReference type="Proteomes" id="UP000192257">
    <property type="component" value="Unassembled WGS sequence"/>
</dbReference>
<dbReference type="VEuPathDB" id="TriTrypDB:TM35_000411510"/>
<accession>A0A1X0NJL5</accession>
<name>A0A1X0NJL5_9TRYP</name>
<evidence type="ECO:0000256" key="1">
    <source>
        <dbReference type="SAM" id="MobiDB-lite"/>
    </source>
</evidence>
<sequence>MSREDTETVVDGTPTPSITTTAEPPSCEEGNEPTLLSALEDGEAYARRILKQQWFRGYSALKAKAELESAGISLLQKHGMGGEESSAVEEVPQDSTGAAAAKFRQDRERGEFLYREYTERGELEMEEFFALSELQLNMQETLERFMLEKEAMEMLNLVSDVLKPKIRWRYVYAWGIVTAASSAPTFSDMNRIRCTQRHKPAYMRVPPRTCTVPIEPNPFWEPVEVESTSIQRIQMRSEV</sequence>
<protein>
    <submittedName>
        <fullName evidence="2">Uncharacterized protein</fullName>
    </submittedName>
</protein>
<dbReference type="OrthoDB" id="244136at2759"/>
<proteinExistence type="predicted"/>
<organism evidence="2 3">
    <name type="scientific">Trypanosoma theileri</name>
    <dbReference type="NCBI Taxonomy" id="67003"/>
    <lineage>
        <taxon>Eukaryota</taxon>
        <taxon>Discoba</taxon>
        <taxon>Euglenozoa</taxon>
        <taxon>Kinetoplastea</taxon>
        <taxon>Metakinetoplastina</taxon>
        <taxon>Trypanosomatida</taxon>
        <taxon>Trypanosomatidae</taxon>
        <taxon>Trypanosoma</taxon>
    </lineage>
</organism>
<feature type="compositionally biased region" description="Polar residues" evidence="1">
    <location>
        <begin position="14"/>
        <end position="23"/>
    </location>
</feature>
<reference evidence="2 3" key="1">
    <citation type="submission" date="2017-03" db="EMBL/GenBank/DDBJ databases">
        <title>An alternative strategy for trypanosome survival in the mammalian bloodstream revealed through genome and transcriptome analysis of the ubiquitous bovine parasite Trypanosoma (Megatrypanum) theileri.</title>
        <authorList>
            <person name="Kelly S."/>
            <person name="Ivens A."/>
            <person name="Mott A."/>
            <person name="O'Neill E."/>
            <person name="Emms D."/>
            <person name="Macleod O."/>
            <person name="Voorheis P."/>
            <person name="Matthews J."/>
            <person name="Matthews K."/>
            <person name="Carrington M."/>
        </authorList>
    </citation>
    <scope>NUCLEOTIDE SEQUENCE [LARGE SCALE GENOMIC DNA]</scope>
    <source>
        <strain evidence="2">Edinburgh</strain>
    </source>
</reference>
<dbReference type="RefSeq" id="XP_028878847.1">
    <property type="nucleotide sequence ID" value="XM_029029859.1"/>
</dbReference>
<feature type="region of interest" description="Disordered" evidence="1">
    <location>
        <begin position="1"/>
        <end position="31"/>
    </location>
</feature>
<dbReference type="EMBL" id="NBCO01000041">
    <property type="protein sequence ID" value="ORC84781.1"/>
    <property type="molecule type" value="Genomic_DNA"/>
</dbReference>
<dbReference type="AlphaFoldDB" id="A0A1X0NJL5"/>
<gene>
    <name evidence="2" type="ORF">TM35_000411510</name>
</gene>
<keyword evidence="3" id="KW-1185">Reference proteome</keyword>
<evidence type="ECO:0000313" key="2">
    <source>
        <dbReference type="EMBL" id="ORC84781.1"/>
    </source>
</evidence>